<gene>
    <name evidence="2" type="ORF">AA314_06732</name>
    <name evidence="3" type="ORF">ATI61_102177</name>
</gene>
<dbReference type="EMBL" id="QUMU01000002">
    <property type="protein sequence ID" value="REG35804.1"/>
    <property type="molecule type" value="Genomic_DNA"/>
</dbReference>
<feature type="region of interest" description="Disordered" evidence="1">
    <location>
        <begin position="19"/>
        <end position="38"/>
    </location>
</feature>
<accession>A0AAC8QDJ9</accession>
<dbReference type="Proteomes" id="UP000256345">
    <property type="component" value="Unassembled WGS sequence"/>
</dbReference>
<dbReference type="KEGG" id="age:AA314_06732"/>
<dbReference type="InterPro" id="IPR036709">
    <property type="entry name" value="Autotransporte_beta_dom_sf"/>
</dbReference>
<dbReference type="AlphaFoldDB" id="A0AAC8QDJ9"/>
<reference evidence="3 5" key="2">
    <citation type="submission" date="2018-08" db="EMBL/GenBank/DDBJ databases">
        <title>Genomic Encyclopedia of Archaeal and Bacterial Type Strains, Phase II (KMG-II): from individual species to whole genera.</title>
        <authorList>
            <person name="Goeker M."/>
        </authorList>
    </citation>
    <scope>NUCLEOTIDE SEQUENCE [LARGE SCALE GENOMIC DNA]</scope>
    <source>
        <strain evidence="3 5">DSM 2261</strain>
    </source>
</reference>
<organism evidence="2 4">
    <name type="scientific">Archangium gephyra</name>
    <dbReference type="NCBI Taxonomy" id="48"/>
    <lineage>
        <taxon>Bacteria</taxon>
        <taxon>Pseudomonadati</taxon>
        <taxon>Myxococcota</taxon>
        <taxon>Myxococcia</taxon>
        <taxon>Myxococcales</taxon>
        <taxon>Cystobacterineae</taxon>
        <taxon>Archangiaceae</taxon>
        <taxon>Archangium</taxon>
    </lineage>
</organism>
<evidence type="ECO:0000313" key="5">
    <source>
        <dbReference type="Proteomes" id="UP000256345"/>
    </source>
</evidence>
<evidence type="ECO:0000313" key="2">
    <source>
        <dbReference type="EMBL" id="AKJ05106.1"/>
    </source>
</evidence>
<keyword evidence="5" id="KW-1185">Reference proteome</keyword>
<evidence type="ECO:0008006" key="6">
    <source>
        <dbReference type="Google" id="ProtNLM"/>
    </source>
</evidence>
<proteinExistence type="predicted"/>
<name>A0AAC8QDJ9_9BACT</name>
<protein>
    <recommendedName>
        <fullName evidence="6">Outer membrane protein beta-barrel domain-containing protein</fullName>
    </recommendedName>
</protein>
<evidence type="ECO:0000313" key="4">
    <source>
        <dbReference type="Proteomes" id="UP000035579"/>
    </source>
</evidence>
<dbReference type="SUPFAM" id="SSF103515">
    <property type="entry name" value="Autotransporter"/>
    <property type="match status" value="1"/>
</dbReference>
<dbReference type="Proteomes" id="UP000035579">
    <property type="component" value="Chromosome"/>
</dbReference>
<evidence type="ECO:0000313" key="3">
    <source>
        <dbReference type="EMBL" id="REG35804.1"/>
    </source>
</evidence>
<sequence>MWLFLVCAAVPTAHAQEMEQSADAAEAPQVSDPTPWRQGLGVGVRGEVDVLRLGPTTELIPAVSVSYTWQKLGGVATVLVQRAPGLRAEGQFHPITLGQVRPYARLGATAFFGEKDAQGAPTFLGSVSGRAALGVDMQLTPHLTVFADMAYEHFLTRNELYRPQSVLFSLGVALFP</sequence>
<evidence type="ECO:0000256" key="1">
    <source>
        <dbReference type="SAM" id="MobiDB-lite"/>
    </source>
</evidence>
<reference evidence="2 4" key="1">
    <citation type="submission" date="2015-05" db="EMBL/GenBank/DDBJ databases">
        <title>Genome assembly of Archangium gephyra DSM 2261.</title>
        <authorList>
            <person name="Sharma G."/>
            <person name="Subramanian S."/>
        </authorList>
    </citation>
    <scope>NUCLEOTIDE SEQUENCE [LARGE SCALE GENOMIC DNA]</scope>
    <source>
        <strain evidence="2 4">DSM 2261</strain>
    </source>
</reference>
<dbReference type="EMBL" id="CP011509">
    <property type="protein sequence ID" value="AKJ05106.1"/>
    <property type="molecule type" value="Genomic_DNA"/>
</dbReference>